<evidence type="ECO:0000313" key="3">
    <source>
        <dbReference type="Proteomes" id="UP001165283"/>
    </source>
</evidence>
<name>A0ABT1A8M9_9PSEU</name>
<feature type="transmembrane region" description="Helical" evidence="1">
    <location>
        <begin position="34"/>
        <end position="67"/>
    </location>
</feature>
<organism evidence="2 3">
    <name type="scientific">Pseudonocardia humida</name>
    <dbReference type="NCBI Taxonomy" id="2800819"/>
    <lineage>
        <taxon>Bacteria</taxon>
        <taxon>Bacillati</taxon>
        <taxon>Actinomycetota</taxon>
        <taxon>Actinomycetes</taxon>
        <taxon>Pseudonocardiales</taxon>
        <taxon>Pseudonocardiaceae</taxon>
        <taxon>Pseudonocardia</taxon>
    </lineage>
</organism>
<dbReference type="Proteomes" id="UP001165283">
    <property type="component" value="Unassembled WGS sequence"/>
</dbReference>
<dbReference type="RefSeq" id="WP_252444206.1">
    <property type="nucleotide sequence ID" value="NZ_JAGSOV010000064.1"/>
</dbReference>
<protein>
    <recommendedName>
        <fullName evidence="4">Sensor protein</fullName>
    </recommendedName>
</protein>
<reference evidence="2" key="1">
    <citation type="submission" date="2021-04" db="EMBL/GenBank/DDBJ databases">
        <title>Pseudonocardia sp. nov., isolated from sandy soil of mangrove forest.</title>
        <authorList>
            <person name="Zan Z."/>
            <person name="Huang R."/>
            <person name="Liu W."/>
        </authorList>
    </citation>
    <scope>NUCLEOTIDE SEQUENCE</scope>
    <source>
        <strain evidence="2">S2-4</strain>
    </source>
</reference>
<feature type="transmembrane region" description="Helical" evidence="1">
    <location>
        <begin position="115"/>
        <end position="136"/>
    </location>
</feature>
<keyword evidence="1" id="KW-0472">Membrane</keyword>
<keyword evidence="3" id="KW-1185">Reference proteome</keyword>
<gene>
    <name evidence="2" type="ORF">KDL28_30355</name>
</gene>
<evidence type="ECO:0000256" key="1">
    <source>
        <dbReference type="SAM" id="Phobius"/>
    </source>
</evidence>
<accession>A0ABT1A8M9</accession>
<evidence type="ECO:0000313" key="2">
    <source>
        <dbReference type="EMBL" id="MCO1659382.1"/>
    </source>
</evidence>
<feature type="transmembrane region" description="Helical" evidence="1">
    <location>
        <begin position="215"/>
        <end position="232"/>
    </location>
</feature>
<feature type="transmembrane region" description="Helical" evidence="1">
    <location>
        <begin position="87"/>
        <end position="109"/>
    </location>
</feature>
<sequence>MPSDPEVRETALRPATDRLVDYDRAWPWIRGASAAGAAAGVIGGFFLLPLLWLVGLAAYVVAPVLFLRRRTRRRVCALRTRLLNAPWWVLALVTGVPFGVAMGVVVGVRDGDLPLVLYTGAAAGVFFGLLMGVVPARQNRRVREAMAVAPRQEPAVLRAVGKGPVPTDPAVREAALRLATLQHEQLARWRIPGLVLFGMIAVLDAVVAIMSNPWVWLWVALFVGFAALQLVAPRRVERRIAVLRDAGPADQHARG</sequence>
<evidence type="ECO:0008006" key="4">
    <source>
        <dbReference type="Google" id="ProtNLM"/>
    </source>
</evidence>
<dbReference type="EMBL" id="JAGSOV010000064">
    <property type="protein sequence ID" value="MCO1659382.1"/>
    <property type="molecule type" value="Genomic_DNA"/>
</dbReference>
<comment type="caution">
    <text evidence="2">The sequence shown here is derived from an EMBL/GenBank/DDBJ whole genome shotgun (WGS) entry which is preliminary data.</text>
</comment>
<keyword evidence="1" id="KW-1133">Transmembrane helix</keyword>
<feature type="transmembrane region" description="Helical" evidence="1">
    <location>
        <begin position="191"/>
        <end position="209"/>
    </location>
</feature>
<keyword evidence="1" id="KW-0812">Transmembrane</keyword>
<proteinExistence type="predicted"/>